<reference evidence="4" key="1">
    <citation type="submission" date="2010-11" db="EMBL/GenBank/DDBJ databases">
        <title>The complete genome of Mahella australiensis DSM 15567.</title>
        <authorList>
            <consortium name="US DOE Joint Genome Institute (JGI-PGF)"/>
            <person name="Lucas S."/>
            <person name="Copeland A."/>
            <person name="Lapidus A."/>
            <person name="Bruce D."/>
            <person name="Goodwin L."/>
            <person name="Pitluck S."/>
            <person name="Kyrpides N."/>
            <person name="Mavromatis K."/>
            <person name="Pagani I."/>
            <person name="Ivanova N."/>
            <person name="Teshima H."/>
            <person name="Brettin T."/>
            <person name="Detter J.C."/>
            <person name="Han C."/>
            <person name="Tapia R."/>
            <person name="Land M."/>
            <person name="Hauser L."/>
            <person name="Markowitz V."/>
            <person name="Cheng J.-F."/>
            <person name="Hugenholtz P."/>
            <person name="Woyke T."/>
            <person name="Wu D."/>
            <person name="Spring S."/>
            <person name="Pukall R."/>
            <person name="Steenblock K."/>
            <person name="Schneider S."/>
            <person name="Klenk H.-P."/>
            <person name="Eisen J.A."/>
        </authorList>
    </citation>
    <scope>NUCLEOTIDE SEQUENCE [LARGE SCALE GENOMIC DNA]</scope>
    <source>
        <strain evidence="4">DSM 15567 / CIP 107919 / 50-1 BON</strain>
    </source>
</reference>
<feature type="transmembrane region" description="Helical" evidence="1">
    <location>
        <begin position="12"/>
        <end position="33"/>
    </location>
</feature>
<dbReference type="OrthoDB" id="9778037at2"/>
<sequence>MRDKSFSIKPTGIKAIIAVSFLLILFFVALFTGGSLPYMILYIYGFSMLFSFLWAIISVNILYTSIKVDKQSVVVGDSIQISMDIENPSFLPIPYVAIGADLLSDMLAQKHISRHISLGPRHEVSFEDILQCGHYGFYDMDSITLRVEDAFGIFAVNKRLASHLILRVYPKWYNLNRLSLSSYQQMGNISGKHRIMEDFADIGGIRQYRDGDSIKRVHWKLSAKRDELLVKDFVFNSNTQVCVIIDTYKPDFESNTAELSERMAECAASILYYCLNSEMHTGLIYDEREHVMLWGNNLSTFTAFMDSIIMTKMQGERPLSDVLLKDMAAMPWGTAVLVLVPLLASDTLSAMVSLKDMGYEIRCVYFGDKHDNEQANALAYLKECGVQIMDFSTNENASSALMAI</sequence>
<keyword evidence="4" id="KW-1185">Reference proteome</keyword>
<dbReference type="AlphaFoldDB" id="F4A099"/>
<evidence type="ECO:0000313" key="4">
    <source>
        <dbReference type="Proteomes" id="UP000008457"/>
    </source>
</evidence>
<evidence type="ECO:0000259" key="2">
    <source>
        <dbReference type="Pfam" id="PF01882"/>
    </source>
</evidence>
<dbReference type="KEGG" id="mas:Mahau_1752"/>
<accession>F4A099</accession>
<keyword evidence="1" id="KW-1133">Transmembrane helix</keyword>
<keyword evidence="1" id="KW-0812">Transmembrane</keyword>
<dbReference type="PANTHER" id="PTHR34351:SF2">
    <property type="entry name" value="DUF58 DOMAIN-CONTAINING PROTEIN"/>
    <property type="match status" value="1"/>
</dbReference>
<dbReference type="Proteomes" id="UP000008457">
    <property type="component" value="Chromosome"/>
</dbReference>
<dbReference type="EMBL" id="CP002360">
    <property type="protein sequence ID" value="AEE96933.1"/>
    <property type="molecule type" value="Genomic_DNA"/>
</dbReference>
<reference evidence="3 4" key="2">
    <citation type="journal article" date="2011" name="Stand. Genomic Sci.">
        <title>Complete genome sequence of Mahella australiensis type strain (50-1 BON).</title>
        <authorList>
            <person name="Sikorski J."/>
            <person name="Teshima H."/>
            <person name="Nolan M."/>
            <person name="Lucas S."/>
            <person name="Hammon N."/>
            <person name="Deshpande S."/>
            <person name="Cheng J.F."/>
            <person name="Pitluck S."/>
            <person name="Liolios K."/>
            <person name="Pagani I."/>
            <person name="Ivanova N."/>
            <person name="Huntemann M."/>
            <person name="Mavromatis K."/>
            <person name="Ovchinikova G."/>
            <person name="Pati A."/>
            <person name="Tapia R."/>
            <person name="Han C."/>
            <person name="Goodwin L."/>
            <person name="Chen A."/>
            <person name="Palaniappan K."/>
            <person name="Land M."/>
            <person name="Hauser L."/>
            <person name="Ngatchou-Djao O.D."/>
            <person name="Rohde M."/>
            <person name="Pukall R."/>
            <person name="Spring S."/>
            <person name="Abt B."/>
            <person name="Goker M."/>
            <person name="Detter J.C."/>
            <person name="Woyke T."/>
            <person name="Bristow J."/>
            <person name="Markowitz V."/>
            <person name="Hugenholtz P."/>
            <person name="Eisen J.A."/>
            <person name="Kyrpides N.C."/>
            <person name="Klenk H.P."/>
            <person name="Lapidus A."/>
        </authorList>
    </citation>
    <scope>NUCLEOTIDE SEQUENCE [LARGE SCALE GENOMIC DNA]</scope>
    <source>
        <strain evidence="4">DSM 15567 / CIP 107919 / 50-1 BON</strain>
    </source>
</reference>
<protein>
    <recommendedName>
        <fullName evidence="2">DUF58 domain-containing protein</fullName>
    </recommendedName>
</protein>
<dbReference type="HOGENOM" id="CLU_026152_3_2_9"/>
<feature type="domain" description="DUF58" evidence="2">
    <location>
        <begin position="205"/>
        <end position="289"/>
    </location>
</feature>
<evidence type="ECO:0000256" key="1">
    <source>
        <dbReference type="SAM" id="Phobius"/>
    </source>
</evidence>
<keyword evidence="1" id="KW-0472">Membrane</keyword>
<name>F4A099_MAHA5</name>
<dbReference type="STRING" id="697281.Mahau_1752"/>
<evidence type="ECO:0000313" key="3">
    <source>
        <dbReference type="EMBL" id="AEE96933.1"/>
    </source>
</evidence>
<dbReference type="InterPro" id="IPR002881">
    <property type="entry name" value="DUF58"/>
</dbReference>
<dbReference type="PANTHER" id="PTHR34351">
    <property type="entry name" value="SLR1927 PROTEIN-RELATED"/>
    <property type="match status" value="1"/>
</dbReference>
<feature type="transmembrane region" description="Helical" evidence="1">
    <location>
        <begin position="39"/>
        <end position="63"/>
    </location>
</feature>
<dbReference type="RefSeq" id="WP_013781361.1">
    <property type="nucleotide sequence ID" value="NC_015520.1"/>
</dbReference>
<dbReference type="Pfam" id="PF01882">
    <property type="entry name" value="DUF58"/>
    <property type="match status" value="1"/>
</dbReference>
<dbReference type="eggNOG" id="COG1721">
    <property type="taxonomic scope" value="Bacteria"/>
</dbReference>
<organism evidence="3 4">
    <name type="scientific">Mahella australiensis (strain DSM 15567 / CIP 107919 / 50-1 BON)</name>
    <dbReference type="NCBI Taxonomy" id="697281"/>
    <lineage>
        <taxon>Bacteria</taxon>
        <taxon>Bacillati</taxon>
        <taxon>Bacillota</taxon>
        <taxon>Clostridia</taxon>
        <taxon>Thermoanaerobacterales</taxon>
        <taxon>Thermoanaerobacterales Family IV. Incertae Sedis</taxon>
        <taxon>Mahella</taxon>
    </lineage>
</organism>
<gene>
    <name evidence="3" type="ordered locus">Mahau_1752</name>
</gene>
<proteinExistence type="predicted"/>